<reference evidence="3" key="1">
    <citation type="submission" date="2017-09" db="EMBL/GenBank/DDBJ databases">
        <title>Depth-based differentiation of microbial function through sediment-hosted aquifers and enrichment of novel symbionts in the deep terrestrial subsurface.</title>
        <authorList>
            <person name="Probst A.J."/>
            <person name="Ladd B."/>
            <person name="Jarett J.K."/>
            <person name="Geller-Mcgrath D.E."/>
            <person name="Sieber C.M.K."/>
            <person name="Emerson J.B."/>
            <person name="Anantharaman K."/>
            <person name="Thomas B.C."/>
            <person name="Malmstrom R."/>
            <person name="Stieglmeier M."/>
            <person name="Klingl A."/>
            <person name="Woyke T."/>
            <person name="Ryan C.M."/>
            <person name="Banfield J.F."/>
        </authorList>
    </citation>
    <scope>NUCLEOTIDE SEQUENCE [LARGE SCALE GENOMIC DNA]</scope>
</reference>
<accession>A0A2H9T1T0</accession>
<organism evidence="2 3">
    <name type="scientific">Candidatus Staskawiczbacteria bacterium CG10_big_fil_rev_8_21_14_0_10_38_10</name>
    <dbReference type="NCBI Taxonomy" id="1974891"/>
    <lineage>
        <taxon>Bacteria</taxon>
        <taxon>Candidatus Staskawicziibacteriota</taxon>
    </lineage>
</organism>
<dbReference type="GO" id="GO:0032259">
    <property type="term" value="P:methylation"/>
    <property type="evidence" value="ECO:0007669"/>
    <property type="project" value="UniProtKB-KW"/>
</dbReference>
<gene>
    <name evidence="2" type="ORF">COU98_00530</name>
</gene>
<dbReference type="Gene3D" id="3.40.50.150">
    <property type="entry name" value="Vaccinia Virus protein VP39"/>
    <property type="match status" value="1"/>
</dbReference>
<evidence type="ECO:0000313" key="2">
    <source>
        <dbReference type="EMBL" id="PJE69706.1"/>
    </source>
</evidence>
<evidence type="ECO:0000313" key="3">
    <source>
        <dbReference type="Proteomes" id="UP000236946"/>
    </source>
</evidence>
<keyword evidence="2" id="KW-0489">Methyltransferase</keyword>
<sequence length="218" mass="25542">MKLKQIFKLVYRRIFFSRVHYLKKELPDCYSALDLGCGSDSLIQHCNISFSVGVDMFEPYIEKSKKRRIHNQYIKADIRKVEFKPKSFDAVIALEFLEHLTKEEGYALIKKMEKWAKKKIIISTPNGYVYQNACDKNPFQEHKSGWTVDELKNLGFKIHGVNGLKNLRGQGGSMKYKPTFLWERISDLTQKITYYHPRIAFQLLAVKELDINKNKSLI</sequence>
<proteinExistence type="predicted"/>
<dbReference type="EMBL" id="PFEN01000011">
    <property type="protein sequence ID" value="PJE69706.1"/>
    <property type="molecule type" value="Genomic_DNA"/>
</dbReference>
<dbReference type="GO" id="GO:0008757">
    <property type="term" value="F:S-adenosylmethionine-dependent methyltransferase activity"/>
    <property type="evidence" value="ECO:0007669"/>
    <property type="project" value="InterPro"/>
</dbReference>
<feature type="domain" description="Methyltransferase type 11" evidence="1">
    <location>
        <begin position="33"/>
        <end position="118"/>
    </location>
</feature>
<dbReference type="Pfam" id="PF08241">
    <property type="entry name" value="Methyltransf_11"/>
    <property type="match status" value="1"/>
</dbReference>
<dbReference type="AlphaFoldDB" id="A0A2H9T1T0"/>
<dbReference type="CDD" id="cd02440">
    <property type="entry name" value="AdoMet_MTases"/>
    <property type="match status" value="1"/>
</dbReference>
<comment type="caution">
    <text evidence="2">The sequence shown here is derived from an EMBL/GenBank/DDBJ whole genome shotgun (WGS) entry which is preliminary data.</text>
</comment>
<evidence type="ECO:0000259" key="1">
    <source>
        <dbReference type="Pfam" id="PF08241"/>
    </source>
</evidence>
<protein>
    <submittedName>
        <fullName evidence="2">SAM-dependent methyltransferase</fullName>
    </submittedName>
</protein>
<dbReference type="Proteomes" id="UP000236946">
    <property type="component" value="Unassembled WGS sequence"/>
</dbReference>
<dbReference type="InterPro" id="IPR013216">
    <property type="entry name" value="Methyltransf_11"/>
</dbReference>
<keyword evidence="2" id="KW-0808">Transferase</keyword>
<name>A0A2H9T1T0_9BACT</name>
<dbReference type="InterPro" id="IPR029063">
    <property type="entry name" value="SAM-dependent_MTases_sf"/>
</dbReference>
<dbReference type="SUPFAM" id="SSF53335">
    <property type="entry name" value="S-adenosyl-L-methionine-dependent methyltransferases"/>
    <property type="match status" value="1"/>
</dbReference>